<name>I3UW67_PSEPU</name>
<protein>
    <submittedName>
        <fullName evidence="1">Uncharacterized protein</fullName>
    </submittedName>
</protein>
<evidence type="ECO:0000313" key="2">
    <source>
        <dbReference type="Proteomes" id="UP000005268"/>
    </source>
</evidence>
<sequence>MDADSETEKPDFRCLCGPLRGQARSYNGLRPPPISV</sequence>
<dbReference type="AlphaFoldDB" id="I3UW67"/>
<gene>
    <name evidence="1" type="ORF">YSA_05493</name>
</gene>
<dbReference type="EMBL" id="CP003588">
    <property type="protein sequence ID" value="AFK69738.1"/>
    <property type="molecule type" value="Genomic_DNA"/>
</dbReference>
<proteinExistence type="predicted"/>
<dbReference type="HOGENOM" id="CLU_3357867_0_0_6"/>
<dbReference type="Proteomes" id="UP000005268">
    <property type="component" value="Chromosome"/>
</dbReference>
<dbReference type="KEGG" id="ppi:YSA_05493"/>
<accession>I3UW67</accession>
<organism evidence="1 2">
    <name type="scientific">Pseudomonas putida ND6</name>
    <dbReference type="NCBI Taxonomy" id="231023"/>
    <lineage>
        <taxon>Bacteria</taxon>
        <taxon>Pseudomonadati</taxon>
        <taxon>Pseudomonadota</taxon>
        <taxon>Gammaproteobacteria</taxon>
        <taxon>Pseudomonadales</taxon>
        <taxon>Pseudomonadaceae</taxon>
        <taxon>Pseudomonas</taxon>
    </lineage>
</organism>
<evidence type="ECO:0000313" key="1">
    <source>
        <dbReference type="EMBL" id="AFK69738.1"/>
    </source>
</evidence>
<reference evidence="1 2" key="1">
    <citation type="journal article" date="2012" name="J. Bacteriol.">
        <title>Complete Genome Sequence of the Naphthalene-Degrading Pseudomonas putida Strain ND6.</title>
        <authorList>
            <person name="Li S."/>
            <person name="Zhao H."/>
            <person name="Li Y."/>
            <person name="Niu S."/>
            <person name="Cai B."/>
        </authorList>
    </citation>
    <scope>NUCLEOTIDE SEQUENCE [LARGE SCALE GENOMIC DNA]</scope>
    <source>
        <strain evidence="1 2">ND6</strain>
    </source>
</reference>